<name>A0A087BLQ8_BIFLN</name>
<dbReference type="AlphaFoldDB" id="A0A087BLQ8"/>
<evidence type="ECO:0000313" key="2">
    <source>
        <dbReference type="EMBL" id="KFI71958.1"/>
    </source>
</evidence>
<comment type="caution">
    <text evidence="2">The sequence shown here is derived from an EMBL/GenBank/DDBJ whole genome shotgun (WGS) entry which is preliminary data.</text>
</comment>
<protein>
    <submittedName>
        <fullName evidence="2">Uncharacterized protein</fullName>
    </submittedName>
</protein>
<dbReference type="EMBL" id="JGZA01000006">
    <property type="protein sequence ID" value="KFI71958.1"/>
    <property type="molecule type" value="Genomic_DNA"/>
</dbReference>
<evidence type="ECO:0000256" key="1">
    <source>
        <dbReference type="SAM" id="MobiDB-lite"/>
    </source>
</evidence>
<reference evidence="2 3" key="1">
    <citation type="submission" date="2014-03" db="EMBL/GenBank/DDBJ databases">
        <title>Genomics of Bifidobacteria.</title>
        <authorList>
            <person name="Ventura M."/>
            <person name="Milani C."/>
            <person name="Lugli G.A."/>
        </authorList>
    </citation>
    <scope>NUCLEOTIDE SEQUENCE [LARGE SCALE GENOMIC DNA]</scope>
    <source>
        <strain evidence="2 3">LMG 21814</strain>
    </source>
</reference>
<proteinExistence type="predicted"/>
<gene>
    <name evidence="2" type="ORF">BLSS_1643</name>
</gene>
<accession>A0A087BLQ8</accession>
<evidence type="ECO:0000313" key="3">
    <source>
        <dbReference type="Proteomes" id="UP000029024"/>
    </source>
</evidence>
<organism evidence="2 3">
    <name type="scientific">Bifidobacterium longum subsp. suis</name>
    <dbReference type="NCBI Taxonomy" id="1695"/>
    <lineage>
        <taxon>Bacteria</taxon>
        <taxon>Bacillati</taxon>
        <taxon>Actinomycetota</taxon>
        <taxon>Actinomycetes</taxon>
        <taxon>Bifidobacteriales</taxon>
        <taxon>Bifidobacteriaceae</taxon>
        <taxon>Bifidobacterium</taxon>
    </lineage>
</organism>
<dbReference type="Proteomes" id="UP000029024">
    <property type="component" value="Unassembled WGS sequence"/>
</dbReference>
<feature type="compositionally biased region" description="Polar residues" evidence="1">
    <location>
        <begin position="1"/>
        <end position="20"/>
    </location>
</feature>
<feature type="region of interest" description="Disordered" evidence="1">
    <location>
        <begin position="1"/>
        <end position="22"/>
    </location>
</feature>
<sequence length="109" mass="11924">MSATCSRFGASASNLRSTRSGLPPMPFAGLVATGVLPRRTPRIPNSRMTFITWSRPISAGSQPRANNWACVLRYPYTAMKKSAWISRMSRASASCLAAMRLTGLDLNMR</sequence>